<dbReference type="SUPFAM" id="SSF56024">
    <property type="entry name" value="Phospholipase D/nuclease"/>
    <property type="match status" value="2"/>
</dbReference>
<dbReference type="AlphaFoldDB" id="A0A7W4Z7H9"/>
<dbReference type="PROSITE" id="PS50035">
    <property type="entry name" value="PLD"/>
    <property type="match status" value="2"/>
</dbReference>
<feature type="domain" description="PLD phosphodiesterase" evidence="2">
    <location>
        <begin position="401"/>
        <end position="428"/>
    </location>
</feature>
<dbReference type="GO" id="GO:0030572">
    <property type="term" value="F:phosphatidyltransferase activity"/>
    <property type="evidence" value="ECO:0007669"/>
    <property type="project" value="UniProtKB-ARBA"/>
</dbReference>
<organism evidence="3 4">
    <name type="scientific">Microbulbifer rhizosphaerae</name>
    <dbReference type="NCBI Taxonomy" id="1562603"/>
    <lineage>
        <taxon>Bacteria</taxon>
        <taxon>Pseudomonadati</taxon>
        <taxon>Pseudomonadota</taxon>
        <taxon>Gammaproteobacteria</taxon>
        <taxon>Cellvibrionales</taxon>
        <taxon>Microbulbiferaceae</taxon>
        <taxon>Microbulbifer</taxon>
    </lineage>
</organism>
<keyword evidence="4" id="KW-1185">Reference proteome</keyword>
<dbReference type="PANTHER" id="PTHR21248">
    <property type="entry name" value="CARDIOLIPIN SYNTHASE"/>
    <property type="match status" value="1"/>
</dbReference>
<protein>
    <submittedName>
        <fullName evidence="3">Putative cardiolipin synthase</fullName>
        <ecNumber evidence="3">2.7.8.-</ecNumber>
    </submittedName>
</protein>
<dbReference type="SMART" id="SM00155">
    <property type="entry name" value="PLDc"/>
    <property type="match status" value="2"/>
</dbReference>
<comment type="caution">
    <text evidence="3">The sequence shown here is derived from an EMBL/GenBank/DDBJ whole genome shotgun (WGS) entry which is preliminary data.</text>
</comment>
<evidence type="ECO:0000256" key="1">
    <source>
        <dbReference type="SAM" id="SignalP"/>
    </source>
</evidence>
<evidence type="ECO:0000259" key="2">
    <source>
        <dbReference type="PROSITE" id="PS50035"/>
    </source>
</evidence>
<dbReference type="EMBL" id="JACHWZ010000002">
    <property type="protein sequence ID" value="MBB3059758.1"/>
    <property type="molecule type" value="Genomic_DNA"/>
</dbReference>
<dbReference type="Pfam" id="PF13091">
    <property type="entry name" value="PLDc_2"/>
    <property type="match status" value="2"/>
</dbReference>
<feature type="domain" description="PLD phosphodiesterase" evidence="2">
    <location>
        <begin position="163"/>
        <end position="190"/>
    </location>
</feature>
<dbReference type="PANTHER" id="PTHR21248:SF12">
    <property type="entry name" value="CARDIOLIPIN SYNTHASE C"/>
    <property type="match status" value="1"/>
</dbReference>
<dbReference type="Proteomes" id="UP000535937">
    <property type="component" value="Unassembled WGS sequence"/>
</dbReference>
<dbReference type="CDD" id="cd09113">
    <property type="entry name" value="PLDc_ymdC_like_2"/>
    <property type="match status" value="1"/>
</dbReference>
<gene>
    <name evidence="3" type="ORF">FHS09_000566</name>
</gene>
<name>A0A7W4Z7H9_9GAMM</name>
<dbReference type="InterPro" id="IPR025202">
    <property type="entry name" value="PLD-like_dom"/>
</dbReference>
<dbReference type="EC" id="2.7.8.-" evidence="3"/>
<keyword evidence="1" id="KW-0732">Signal</keyword>
<dbReference type="Gene3D" id="3.30.870.10">
    <property type="entry name" value="Endonuclease Chain A"/>
    <property type="match status" value="2"/>
</dbReference>
<keyword evidence="3" id="KW-0808">Transferase</keyword>
<dbReference type="RefSeq" id="WP_183456475.1">
    <property type="nucleotide sequence ID" value="NZ_JACHWZ010000002.1"/>
</dbReference>
<dbReference type="InterPro" id="IPR001736">
    <property type="entry name" value="PLipase_D/transphosphatidylase"/>
</dbReference>
<evidence type="ECO:0000313" key="3">
    <source>
        <dbReference type="EMBL" id="MBB3059758.1"/>
    </source>
</evidence>
<sequence length="506" mass="56925">MRHITLLLLITCLSACSGQAVFPDPPPRAGSYQLDPPADAPLARITGRLTAAHRGLSGVYPVTSAQNALAVRLAAIRSARSSIDIQYFIFRRDETGLLLTRELIEAANRGVRIRFLLDDFTTGDADRVLALLDLHPNIQIRLFNPFPHKGPRALELLADFPRLHRRMHNKSLTADNRVSFIGGRNLSNQYFGIDKTITFGDLDLLAIGPVVSDISRQFDLYWNSRYSFPVSSVIDYRPTLAQQQDFVDELNSNAQQLLASDYGRSLERSPVIRTLSDDDGLWYWGKTLAVYDPPDKITLAPPEAGRYAERDLLWRINAAKQQLIIISPYVLPGPYYLGQLIAAAQRGVEVHILTASLSSSDMVLVHGAYRKYRKPLLEAGIHLYEMSNARKYKLDNWREGSRSLLHAKAFAVDKQTLYVGSLNLDPRSIYLNTELGLLIESPQLTGKVAENFIENIPHHAYRLELRNGSIYWHREDGEVLTRDPGASLLQRLGSRIGSWLPIEHLL</sequence>
<dbReference type="GO" id="GO:0032049">
    <property type="term" value="P:cardiolipin biosynthetic process"/>
    <property type="evidence" value="ECO:0007669"/>
    <property type="project" value="UniProtKB-ARBA"/>
</dbReference>
<feature type="chain" id="PRO_5031171943" evidence="1">
    <location>
        <begin position="21"/>
        <end position="506"/>
    </location>
</feature>
<feature type="signal peptide" evidence="1">
    <location>
        <begin position="1"/>
        <end position="20"/>
    </location>
</feature>
<reference evidence="3 4" key="1">
    <citation type="submission" date="2020-08" db="EMBL/GenBank/DDBJ databases">
        <title>Genomic Encyclopedia of Type Strains, Phase III (KMG-III): the genomes of soil and plant-associated and newly described type strains.</title>
        <authorList>
            <person name="Whitman W."/>
        </authorList>
    </citation>
    <scope>NUCLEOTIDE SEQUENCE [LARGE SCALE GENOMIC DNA]</scope>
    <source>
        <strain evidence="3 4">CECT 8799</strain>
    </source>
</reference>
<accession>A0A7W4Z7H9</accession>
<dbReference type="CDD" id="cd09111">
    <property type="entry name" value="PLDc_ymdC_like_1"/>
    <property type="match status" value="1"/>
</dbReference>
<evidence type="ECO:0000313" key="4">
    <source>
        <dbReference type="Proteomes" id="UP000535937"/>
    </source>
</evidence>
<proteinExistence type="predicted"/>